<evidence type="ECO:0000259" key="2">
    <source>
        <dbReference type="Pfam" id="PF13966"/>
    </source>
</evidence>
<dbReference type="GO" id="GO:0003676">
    <property type="term" value="F:nucleic acid binding"/>
    <property type="evidence" value="ECO:0007669"/>
    <property type="project" value="InterPro"/>
</dbReference>
<accession>A0AAE1XYV2</accession>
<name>A0AAE1XYV2_9LAMI</name>
<evidence type="ECO:0000259" key="1">
    <source>
        <dbReference type="Pfam" id="PF13456"/>
    </source>
</evidence>
<evidence type="ECO:0000313" key="3">
    <source>
        <dbReference type="EMBL" id="KAK4420164.1"/>
    </source>
</evidence>
<dbReference type="GO" id="GO:0004523">
    <property type="term" value="F:RNA-DNA hybrid ribonuclease activity"/>
    <property type="evidence" value="ECO:0007669"/>
    <property type="project" value="InterPro"/>
</dbReference>
<reference evidence="3" key="2">
    <citation type="journal article" date="2024" name="Plant">
        <title>Genomic evolution and insights into agronomic trait innovations of Sesamum species.</title>
        <authorList>
            <person name="Miao H."/>
            <person name="Wang L."/>
            <person name="Qu L."/>
            <person name="Liu H."/>
            <person name="Sun Y."/>
            <person name="Le M."/>
            <person name="Wang Q."/>
            <person name="Wei S."/>
            <person name="Zheng Y."/>
            <person name="Lin W."/>
            <person name="Duan Y."/>
            <person name="Cao H."/>
            <person name="Xiong S."/>
            <person name="Wang X."/>
            <person name="Wei L."/>
            <person name="Li C."/>
            <person name="Ma Q."/>
            <person name="Ju M."/>
            <person name="Zhao R."/>
            <person name="Li G."/>
            <person name="Mu C."/>
            <person name="Tian Q."/>
            <person name="Mei H."/>
            <person name="Zhang T."/>
            <person name="Gao T."/>
            <person name="Zhang H."/>
        </authorList>
    </citation>
    <scope>NUCLEOTIDE SEQUENCE</scope>
    <source>
        <strain evidence="3">3651</strain>
    </source>
</reference>
<dbReference type="Pfam" id="PF13966">
    <property type="entry name" value="zf-RVT"/>
    <property type="match status" value="1"/>
</dbReference>
<evidence type="ECO:0008006" key="5">
    <source>
        <dbReference type="Google" id="ProtNLM"/>
    </source>
</evidence>
<dbReference type="Proteomes" id="UP001293254">
    <property type="component" value="Unassembled WGS sequence"/>
</dbReference>
<feature type="domain" description="Reverse transcriptase zinc-binding" evidence="2">
    <location>
        <begin position="10"/>
        <end position="77"/>
    </location>
</feature>
<dbReference type="InterPro" id="IPR012337">
    <property type="entry name" value="RNaseH-like_sf"/>
</dbReference>
<dbReference type="EMBL" id="JACGWO010000009">
    <property type="protein sequence ID" value="KAK4420164.1"/>
    <property type="molecule type" value="Genomic_DNA"/>
</dbReference>
<sequence>MPLPRLHRIREIGAVWNRNTPPKVRSFCWKLCNYALPTMSKLERRNPEVDDVCPVCKAASEDLLHTFLLYPAARQAWALSDLPWMVISDWKNDVESWFRSVTKKLDSPKGDRALTLCRQLWLNRNRWLWKNGGSSPLEIVARTRWILSDFEEYSCSLNNSVAAPRVSIKINFDGATFADLNSAGVGVIARNSDGVCIGWRKRLVPIRASPEHIELLAAAEAVAFGKEMGWNRIIVEGDCLLAIFQAEGLRGRPVHFW</sequence>
<dbReference type="Gene3D" id="3.30.420.10">
    <property type="entry name" value="Ribonuclease H-like superfamily/Ribonuclease H"/>
    <property type="match status" value="1"/>
</dbReference>
<dbReference type="InterPro" id="IPR052929">
    <property type="entry name" value="RNase_H-like_EbsB-rel"/>
</dbReference>
<dbReference type="InterPro" id="IPR036397">
    <property type="entry name" value="RNaseH_sf"/>
</dbReference>
<dbReference type="InterPro" id="IPR026960">
    <property type="entry name" value="RVT-Znf"/>
</dbReference>
<dbReference type="InterPro" id="IPR002156">
    <property type="entry name" value="RNaseH_domain"/>
</dbReference>
<dbReference type="Pfam" id="PF13456">
    <property type="entry name" value="RVT_3"/>
    <property type="match status" value="1"/>
</dbReference>
<proteinExistence type="predicted"/>
<gene>
    <name evidence="3" type="ORF">Salat_2429300</name>
</gene>
<evidence type="ECO:0000313" key="4">
    <source>
        <dbReference type="Proteomes" id="UP001293254"/>
    </source>
</evidence>
<reference evidence="3" key="1">
    <citation type="submission" date="2020-06" db="EMBL/GenBank/DDBJ databases">
        <authorList>
            <person name="Li T."/>
            <person name="Hu X."/>
            <person name="Zhang T."/>
            <person name="Song X."/>
            <person name="Zhang H."/>
            <person name="Dai N."/>
            <person name="Sheng W."/>
            <person name="Hou X."/>
            <person name="Wei L."/>
        </authorList>
    </citation>
    <scope>NUCLEOTIDE SEQUENCE</scope>
    <source>
        <strain evidence="3">3651</strain>
        <tissue evidence="3">Leaf</tissue>
    </source>
</reference>
<keyword evidence="4" id="KW-1185">Reference proteome</keyword>
<organism evidence="3 4">
    <name type="scientific">Sesamum alatum</name>
    <dbReference type="NCBI Taxonomy" id="300844"/>
    <lineage>
        <taxon>Eukaryota</taxon>
        <taxon>Viridiplantae</taxon>
        <taxon>Streptophyta</taxon>
        <taxon>Embryophyta</taxon>
        <taxon>Tracheophyta</taxon>
        <taxon>Spermatophyta</taxon>
        <taxon>Magnoliopsida</taxon>
        <taxon>eudicotyledons</taxon>
        <taxon>Gunneridae</taxon>
        <taxon>Pentapetalae</taxon>
        <taxon>asterids</taxon>
        <taxon>lamiids</taxon>
        <taxon>Lamiales</taxon>
        <taxon>Pedaliaceae</taxon>
        <taxon>Sesamum</taxon>
    </lineage>
</organism>
<comment type="caution">
    <text evidence="3">The sequence shown here is derived from an EMBL/GenBank/DDBJ whole genome shotgun (WGS) entry which is preliminary data.</text>
</comment>
<dbReference type="SUPFAM" id="SSF53098">
    <property type="entry name" value="Ribonuclease H-like"/>
    <property type="match status" value="1"/>
</dbReference>
<dbReference type="PANTHER" id="PTHR47074">
    <property type="entry name" value="BNAC02G40300D PROTEIN"/>
    <property type="match status" value="1"/>
</dbReference>
<dbReference type="PANTHER" id="PTHR47074:SF11">
    <property type="entry name" value="REVERSE TRANSCRIPTASE-LIKE PROTEIN"/>
    <property type="match status" value="1"/>
</dbReference>
<dbReference type="AlphaFoldDB" id="A0AAE1XYV2"/>
<feature type="domain" description="RNase H type-1" evidence="1">
    <location>
        <begin position="171"/>
        <end position="243"/>
    </location>
</feature>
<protein>
    <recommendedName>
        <fullName evidence="5">RNase H type-1 domain-containing protein</fullName>
    </recommendedName>
</protein>